<dbReference type="Gene3D" id="1.10.10.1400">
    <property type="entry name" value="Terminase, small subunit, N-terminal DNA-binding domain, HTH motif"/>
    <property type="match status" value="1"/>
</dbReference>
<evidence type="ECO:0000313" key="4">
    <source>
        <dbReference type="EMBL" id="MBC2239769.1"/>
    </source>
</evidence>
<dbReference type="InterPro" id="IPR052404">
    <property type="entry name" value="SPP1-like_terminase"/>
</dbReference>
<feature type="region of interest" description="Disordered" evidence="3">
    <location>
        <begin position="200"/>
        <end position="219"/>
    </location>
</feature>
<dbReference type="InterPro" id="IPR038713">
    <property type="entry name" value="Terminase_Gp1_N_sf"/>
</dbReference>
<dbReference type="PANTHER" id="PTHR41328:SF2">
    <property type="entry name" value="TERMINASE SMALL SUBUNIT"/>
    <property type="match status" value="1"/>
</dbReference>
<feature type="compositionally biased region" description="Polar residues" evidence="3">
    <location>
        <begin position="203"/>
        <end position="219"/>
    </location>
</feature>
<evidence type="ECO:0000313" key="5">
    <source>
        <dbReference type="Proteomes" id="UP000553016"/>
    </source>
</evidence>
<dbReference type="Proteomes" id="UP000553016">
    <property type="component" value="Unassembled WGS sequence"/>
</dbReference>
<protein>
    <submittedName>
        <fullName evidence="4">Terminase small subunit</fullName>
    </submittedName>
</protein>
<evidence type="ECO:0000256" key="1">
    <source>
        <dbReference type="ARBA" id="ARBA00022612"/>
    </source>
</evidence>
<evidence type="ECO:0000256" key="2">
    <source>
        <dbReference type="ARBA" id="ARBA00023219"/>
    </source>
</evidence>
<dbReference type="EMBL" id="JAARZA010000002">
    <property type="protein sequence ID" value="MBC2239769.1"/>
    <property type="molecule type" value="Genomic_DNA"/>
</dbReference>
<sequence>MSLTDKQSKFVDEYLVDLNATQAAIRAGYSERTAGSQGQRLLKNVEIQNAIAERQKILSEKTSITAQKVLNEYAKIAFSDIKEVLSWDEDGRVSVYQSERIDTSFVQSIQQTTTESDFATIYKLNVKLYDKQKALDALSKHLGLFNVSTTEQLKERLMKAQIDQTEANTANIEARTALIKGAKGDTSILEALIDVVNGGDGSGSTEIQSEATGNDSPAN</sequence>
<evidence type="ECO:0000256" key="3">
    <source>
        <dbReference type="SAM" id="MobiDB-lite"/>
    </source>
</evidence>
<accession>A0A842F4P7</accession>
<dbReference type="PANTHER" id="PTHR41328">
    <property type="entry name" value="TERMINASE SMALL SUBUNIT-RELATED"/>
    <property type="match status" value="1"/>
</dbReference>
<organism evidence="4 5">
    <name type="scientific">Listeria booriae</name>
    <dbReference type="NCBI Taxonomy" id="1552123"/>
    <lineage>
        <taxon>Bacteria</taxon>
        <taxon>Bacillati</taxon>
        <taxon>Bacillota</taxon>
        <taxon>Bacilli</taxon>
        <taxon>Bacillales</taxon>
        <taxon>Listeriaceae</taxon>
        <taxon>Listeria</taxon>
    </lineage>
</organism>
<keyword evidence="2" id="KW-0231">Viral genome packaging</keyword>
<dbReference type="RefSeq" id="WP_185540176.1">
    <property type="nucleotide sequence ID" value="NZ_JAARZA010000002.1"/>
</dbReference>
<dbReference type="InterPro" id="IPR005335">
    <property type="entry name" value="Terminase_ssu"/>
</dbReference>
<keyword evidence="1" id="KW-1188">Viral release from host cell</keyword>
<gene>
    <name evidence="4" type="ORF">HCB35_04725</name>
</gene>
<proteinExistence type="predicted"/>
<reference evidence="4 5" key="1">
    <citation type="submission" date="2020-03" db="EMBL/GenBank/DDBJ databases">
        <title>Soil Listeria distribution.</title>
        <authorList>
            <person name="Liao J."/>
            <person name="Wiedmann M."/>
        </authorList>
    </citation>
    <scope>NUCLEOTIDE SEQUENCE [LARGE SCALE GENOMIC DNA]</scope>
    <source>
        <strain evidence="4 5">FSL L7-0149</strain>
    </source>
</reference>
<dbReference type="GO" id="GO:0051276">
    <property type="term" value="P:chromosome organization"/>
    <property type="evidence" value="ECO:0007669"/>
    <property type="project" value="InterPro"/>
</dbReference>
<dbReference type="AlphaFoldDB" id="A0A842F4P7"/>
<comment type="caution">
    <text evidence="4">The sequence shown here is derived from an EMBL/GenBank/DDBJ whole genome shotgun (WGS) entry which is preliminary data.</text>
</comment>
<dbReference type="Pfam" id="PF03592">
    <property type="entry name" value="Terminase_2"/>
    <property type="match status" value="1"/>
</dbReference>
<name>A0A842F4P7_9LIST</name>